<proteinExistence type="predicted"/>
<dbReference type="Proteomes" id="UP000050794">
    <property type="component" value="Unassembled WGS sequence"/>
</dbReference>
<keyword evidence="3" id="KW-1185">Reference proteome</keyword>
<evidence type="ECO:0000313" key="3">
    <source>
        <dbReference type="Proteomes" id="UP000050794"/>
    </source>
</evidence>
<dbReference type="AlphaFoldDB" id="A0A183UBS7"/>
<accession>A0A183UBS7</accession>
<protein>
    <submittedName>
        <fullName evidence="4">Remorin_C domain-containing protein</fullName>
    </submittedName>
</protein>
<dbReference type="EMBL" id="UYWY01019414">
    <property type="protein sequence ID" value="VDM37207.1"/>
    <property type="molecule type" value="Genomic_DNA"/>
</dbReference>
<organism evidence="3 4">
    <name type="scientific">Toxocara canis</name>
    <name type="common">Canine roundworm</name>
    <dbReference type="NCBI Taxonomy" id="6265"/>
    <lineage>
        <taxon>Eukaryota</taxon>
        <taxon>Metazoa</taxon>
        <taxon>Ecdysozoa</taxon>
        <taxon>Nematoda</taxon>
        <taxon>Chromadorea</taxon>
        <taxon>Rhabditida</taxon>
        <taxon>Spirurina</taxon>
        <taxon>Ascaridomorpha</taxon>
        <taxon>Ascaridoidea</taxon>
        <taxon>Toxocaridae</taxon>
        <taxon>Toxocara</taxon>
    </lineage>
</organism>
<feature type="compositionally biased region" description="Polar residues" evidence="1">
    <location>
        <begin position="13"/>
        <end position="26"/>
    </location>
</feature>
<sequence>MRTKMDSKRRYFTASSNTNDGGNSQDGAMRKELIKWAAKKQEECRQKSDAARLSWCSRNQALIDIEYQLEDMYMCRKLF</sequence>
<dbReference type="WBParaSite" id="TCNE_0000594701-mRNA-1">
    <property type="protein sequence ID" value="TCNE_0000594701-mRNA-1"/>
    <property type="gene ID" value="TCNE_0000594701"/>
</dbReference>
<evidence type="ECO:0000313" key="4">
    <source>
        <dbReference type="WBParaSite" id="TCNE_0000594701-mRNA-1"/>
    </source>
</evidence>
<gene>
    <name evidence="2" type="ORF">TCNE_LOCUS5947</name>
</gene>
<feature type="region of interest" description="Disordered" evidence="1">
    <location>
        <begin position="1"/>
        <end position="26"/>
    </location>
</feature>
<evidence type="ECO:0000256" key="1">
    <source>
        <dbReference type="SAM" id="MobiDB-lite"/>
    </source>
</evidence>
<reference evidence="2 3" key="2">
    <citation type="submission" date="2018-11" db="EMBL/GenBank/DDBJ databases">
        <authorList>
            <consortium name="Pathogen Informatics"/>
        </authorList>
    </citation>
    <scope>NUCLEOTIDE SEQUENCE [LARGE SCALE GENOMIC DNA]</scope>
</reference>
<evidence type="ECO:0000313" key="2">
    <source>
        <dbReference type="EMBL" id="VDM37207.1"/>
    </source>
</evidence>
<reference evidence="4" key="1">
    <citation type="submission" date="2016-06" db="UniProtKB">
        <authorList>
            <consortium name="WormBaseParasite"/>
        </authorList>
    </citation>
    <scope>IDENTIFICATION</scope>
</reference>
<name>A0A183UBS7_TOXCA</name>